<dbReference type="EMBL" id="JAGGJX010000009">
    <property type="protein sequence ID" value="MBP1856431.1"/>
    <property type="molecule type" value="Genomic_DNA"/>
</dbReference>
<evidence type="ECO:0000313" key="3">
    <source>
        <dbReference type="Proteomes" id="UP000767291"/>
    </source>
</evidence>
<evidence type="ECO:0000256" key="1">
    <source>
        <dbReference type="SAM" id="Phobius"/>
    </source>
</evidence>
<feature type="transmembrane region" description="Helical" evidence="1">
    <location>
        <begin position="71"/>
        <end position="90"/>
    </location>
</feature>
<reference evidence="2 3" key="1">
    <citation type="submission" date="2021-03" db="EMBL/GenBank/DDBJ databases">
        <title>Genomic Encyclopedia of Type Strains, Phase IV (KMG-IV): sequencing the most valuable type-strain genomes for metagenomic binning, comparative biology and taxonomic classification.</title>
        <authorList>
            <person name="Goeker M."/>
        </authorList>
    </citation>
    <scope>NUCLEOTIDE SEQUENCE [LARGE SCALE GENOMIC DNA]</scope>
    <source>
        <strain evidence="2 3">DSM 1289</strain>
    </source>
</reference>
<feature type="transmembrane region" description="Helical" evidence="1">
    <location>
        <begin position="12"/>
        <end position="31"/>
    </location>
</feature>
<organism evidence="2 3">
    <name type="scientific">Metaclostridioides mangenotii</name>
    <dbReference type="NCBI Taxonomy" id="1540"/>
    <lineage>
        <taxon>Bacteria</taxon>
        <taxon>Bacillati</taxon>
        <taxon>Bacillota</taxon>
        <taxon>Clostridia</taxon>
        <taxon>Peptostreptococcales</taxon>
        <taxon>Peptostreptococcaceae</taxon>
        <taxon>Metaclostridioides</taxon>
    </lineage>
</organism>
<name>A0ABS4EEY6_9FIRM</name>
<keyword evidence="3" id="KW-1185">Reference proteome</keyword>
<dbReference type="Proteomes" id="UP000767291">
    <property type="component" value="Unassembled WGS sequence"/>
</dbReference>
<evidence type="ECO:0000313" key="2">
    <source>
        <dbReference type="EMBL" id="MBP1856431.1"/>
    </source>
</evidence>
<feature type="transmembrane region" description="Helical" evidence="1">
    <location>
        <begin position="96"/>
        <end position="119"/>
    </location>
</feature>
<accession>A0ABS4EEY6</accession>
<keyword evidence="1" id="KW-0472">Membrane</keyword>
<keyword evidence="1" id="KW-0812">Transmembrane</keyword>
<feature type="transmembrane region" description="Helical" evidence="1">
    <location>
        <begin position="37"/>
        <end position="59"/>
    </location>
</feature>
<proteinExistence type="predicted"/>
<gene>
    <name evidence="2" type="ORF">J2Z43_002884</name>
</gene>
<keyword evidence="1" id="KW-1133">Transmembrane helix</keyword>
<dbReference type="RefSeq" id="WP_209457744.1">
    <property type="nucleotide sequence ID" value="NZ_BAAACS010000006.1"/>
</dbReference>
<sequence>MVKQLKSNFFQTFSITFVWILGLISMFLKNLTLTLPYIWNLIGISTIFAIIFGLMYPILWNFSSMKVLGKIIISSVINISGGVASVWLFSTNMFEIIKPWILIMIIITLLAHIIVFYFYSNWENQKNSDELNKLLKK</sequence>
<protein>
    <submittedName>
        <fullName evidence="2">FlaA1/EpsC-like NDP-sugar epimerase</fullName>
    </submittedName>
</protein>
<comment type="caution">
    <text evidence="2">The sequence shown here is derived from an EMBL/GenBank/DDBJ whole genome shotgun (WGS) entry which is preliminary data.</text>
</comment>